<name>A0A5K3FJZ1_MESCO</name>
<protein>
    <submittedName>
        <fullName evidence="1">Ovule protein</fullName>
    </submittedName>
</protein>
<reference evidence="1" key="1">
    <citation type="submission" date="2019-11" db="UniProtKB">
        <authorList>
            <consortium name="WormBaseParasite"/>
        </authorList>
    </citation>
    <scope>IDENTIFICATION</scope>
</reference>
<evidence type="ECO:0000313" key="1">
    <source>
        <dbReference type="WBParaSite" id="MCU_009028-RA"/>
    </source>
</evidence>
<organism evidence="1">
    <name type="scientific">Mesocestoides corti</name>
    <name type="common">Flatworm</name>
    <dbReference type="NCBI Taxonomy" id="53468"/>
    <lineage>
        <taxon>Eukaryota</taxon>
        <taxon>Metazoa</taxon>
        <taxon>Spiralia</taxon>
        <taxon>Lophotrochozoa</taxon>
        <taxon>Platyhelminthes</taxon>
        <taxon>Cestoda</taxon>
        <taxon>Eucestoda</taxon>
        <taxon>Cyclophyllidea</taxon>
        <taxon>Mesocestoididae</taxon>
        <taxon>Mesocestoides</taxon>
    </lineage>
</organism>
<dbReference type="WBParaSite" id="MCU_009028-RA">
    <property type="protein sequence ID" value="MCU_009028-RA"/>
    <property type="gene ID" value="MCU_009028"/>
</dbReference>
<dbReference type="AlphaFoldDB" id="A0A5K3FJZ1"/>
<accession>A0A5K3FJZ1</accession>
<sequence length="100" mass="11636">MKRPFYKSTRAKSLVYYSLGPLSCQMWGIRECRTGLFVNHQRCKEPSQKPILCLFVFQWHARKISSQPEKDTNEVQYIISGVASVVDLDGRARVFYSTEE</sequence>
<proteinExistence type="predicted"/>